<name>A0A4V6PXG7_9SPHI</name>
<evidence type="ECO:0000313" key="1">
    <source>
        <dbReference type="EMBL" id="TDQ79729.1"/>
    </source>
</evidence>
<organism evidence="1 2">
    <name type="scientific">Sphingobacterium yanglingense</name>
    <dbReference type="NCBI Taxonomy" id="1437280"/>
    <lineage>
        <taxon>Bacteria</taxon>
        <taxon>Pseudomonadati</taxon>
        <taxon>Bacteroidota</taxon>
        <taxon>Sphingobacteriia</taxon>
        <taxon>Sphingobacteriales</taxon>
        <taxon>Sphingobacteriaceae</taxon>
        <taxon>Sphingobacterium</taxon>
    </lineage>
</organism>
<comment type="caution">
    <text evidence="1">The sequence shown here is derived from an EMBL/GenBank/DDBJ whole genome shotgun (WGS) entry which is preliminary data.</text>
</comment>
<evidence type="ECO:0000313" key="2">
    <source>
        <dbReference type="Proteomes" id="UP000295292"/>
    </source>
</evidence>
<dbReference type="AlphaFoldDB" id="A0A4V6PXG7"/>
<dbReference type="EMBL" id="SNYV01000011">
    <property type="protein sequence ID" value="TDQ79729.1"/>
    <property type="molecule type" value="Genomic_DNA"/>
</dbReference>
<proteinExistence type="predicted"/>
<dbReference type="OrthoDB" id="880927at2"/>
<reference evidence="1 2" key="1">
    <citation type="submission" date="2019-03" db="EMBL/GenBank/DDBJ databases">
        <title>Genomic Encyclopedia of Archaeal and Bacterial Type Strains, Phase II (KMG-II): from individual species to whole genera.</title>
        <authorList>
            <person name="Goeker M."/>
        </authorList>
    </citation>
    <scope>NUCLEOTIDE SEQUENCE [LARGE SCALE GENOMIC DNA]</scope>
    <source>
        <strain evidence="1 2">DSM 28353</strain>
    </source>
</reference>
<dbReference type="RefSeq" id="WP_133583496.1">
    <property type="nucleotide sequence ID" value="NZ_SNYV01000011.1"/>
</dbReference>
<dbReference type="Proteomes" id="UP000295292">
    <property type="component" value="Unassembled WGS sequence"/>
</dbReference>
<keyword evidence="2" id="KW-1185">Reference proteome</keyword>
<gene>
    <name evidence="1" type="ORF">CLV99_1177</name>
</gene>
<protein>
    <submittedName>
        <fullName evidence="1">Uncharacterized protein</fullName>
    </submittedName>
</protein>
<sequence>MAKSKDNLIMQGTSGRVGRNLVFRLKGDQTIIAKRARQKANREYTSDQRAVMNKFTRAALYAKAAIQDPQLKEAYQAKANINQTAYNVAFRDYLVKPYVALLDDTEYKGNTGETISLLIKDVLKVVDVKVEVLGPNDAVIESGIATVTPADSTSTQWKYTMTEDNPDYENSKYRITLTDTPGKKTVEIKDYGEDSTPD</sequence>
<accession>A0A4V6PXG7</accession>